<evidence type="ECO:0000256" key="20">
    <source>
        <dbReference type="ARBA" id="ARBA00047734"/>
    </source>
</evidence>
<sequence>MNASQRIKPLKRYSQCFVCGDKNPVGLNVEFCQKNGKAIGEYIVQDHFQGYKNILHGGILSTLLDEVMIKSILAQDILTLTCEIKVRFKKPVKIGQRLFLEGKPKEDKGKILLAEGEIRDEADEVVATAEGKFFRAEGEMGKFLSESLE</sequence>
<accession>A0A0S7XWE2</accession>
<keyword evidence="7" id="KW-0378">Hydrolase</keyword>
<comment type="catalytic activity">
    <reaction evidence="20">
        <text>hexadecanoyl-CoA + H2O = hexadecanoate + CoA + H(+)</text>
        <dbReference type="Rhea" id="RHEA:16645"/>
        <dbReference type="ChEBI" id="CHEBI:7896"/>
        <dbReference type="ChEBI" id="CHEBI:15377"/>
        <dbReference type="ChEBI" id="CHEBI:15378"/>
        <dbReference type="ChEBI" id="CHEBI:57287"/>
        <dbReference type="ChEBI" id="CHEBI:57379"/>
        <dbReference type="EC" id="3.1.2.2"/>
    </reaction>
    <physiologicalReaction direction="left-to-right" evidence="20">
        <dbReference type="Rhea" id="RHEA:16646"/>
    </physiologicalReaction>
</comment>
<comment type="similarity">
    <text evidence="15">Belongs to the THEM4/THEM5 thioesterase family.</text>
</comment>
<dbReference type="GO" id="GO:0016020">
    <property type="term" value="C:membrane"/>
    <property type="evidence" value="ECO:0007669"/>
    <property type="project" value="UniProtKB-SubCell"/>
</dbReference>
<proteinExistence type="inferred from homology"/>
<evidence type="ECO:0000256" key="19">
    <source>
        <dbReference type="ARBA" id="ARBA00047588"/>
    </source>
</evidence>
<evidence type="ECO:0000256" key="21">
    <source>
        <dbReference type="ARBA" id="ARBA00047969"/>
    </source>
</evidence>
<dbReference type="EMBL" id="LIZX01000071">
    <property type="protein sequence ID" value="KPJ66817.1"/>
    <property type="molecule type" value="Genomic_DNA"/>
</dbReference>
<evidence type="ECO:0000256" key="10">
    <source>
        <dbReference type="ARBA" id="ARBA00023098"/>
    </source>
</evidence>
<dbReference type="InterPro" id="IPR003736">
    <property type="entry name" value="PAAI_dom"/>
</dbReference>
<dbReference type="InterPro" id="IPR029069">
    <property type="entry name" value="HotDog_dom_sf"/>
</dbReference>
<reference evidence="25 26" key="1">
    <citation type="journal article" date="2015" name="Microbiome">
        <title>Genomic resolution of linkages in carbon, nitrogen, and sulfur cycling among widespread estuary sediment bacteria.</title>
        <authorList>
            <person name="Baker B.J."/>
            <person name="Lazar C.S."/>
            <person name="Teske A.P."/>
            <person name="Dick G.J."/>
        </authorList>
    </citation>
    <scope>NUCLEOTIDE SEQUENCE [LARGE SCALE GENOMIC DNA]</scope>
    <source>
        <strain evidence="25">DG_54_3</strain>
    </source>
</reference>
<evidence type="ECO:0000256" key="11">
    <source>
        <dbReference type="ARBA" id="ARBA00023136"/>
    </source>
</evidence>
<dbReference type="CDD" id="cd03443">
    <property type="entry name" value="PaaI_thioesterase"/>
    <property type="match status" value="1"/>
</dbReference>
<keyword evidence="12" id="KW-0966">Cell projection</keyword>
<keyword evidence="6" id="KW-0053">Apoptosis</keyword>
<dbReference type="InterPro" id="IPR052365">
    <property type="entry name" value="THEM4/THEM5_acyl-CoA_thioest"/>
</dbReference>
<evidence type="ECO:0000256" key="9">
    <source>
        <dbReference type="ARBA" id="ARBA00022946"/>
    </source>
</evidence>
<evidence type="ECO:0000256" key="16">
    <source>
        <dbReference type="ARBA" id="ARBA00038848"/>
    </source>
</evidence>
<keyword evidence="9" id="KW-0809">Transit peptide</keyword>
<comment type="catalytic activity">
    <reaction evidence="14">
        <text>(9Z)-octadecenoyl-CoA + H2O = (9Z)-octadecenoate + CoA + H(+)</text>
        <dbReference type="Rhea" id="RHEA:40139"/>
        <dbReference type="ChEBI" id="CHEBI:15377"/>
        <dbReference type="ChEBI" id="CHEBI:15378"/>
        <dbReference type="ChEBI" id="CHEBI:30823"/>
        <dbReference type="ChEBI" id="CHEBI:57287"/>
        <dbReference type="ChEBI" id="CHEBI:57387"/>
    </reaction>
    <physiologicalReaction direction="left-to-right" evidence="14">
        <dbReference type="Rhea" id="RHEA:40140"/>
    </physiologicalReaction>
</comment>
<gene>
    <name evidence="25" type="ORF">AMJ44_07785</name>
</gene>
<dbReference type="PANTHER" id="PTHR12418">
    <property type="entry name" value="ACYL-COENZYME A THIOESTERASE THEM4"/>
    <property type="match status" value="1"/>
</dbReference>
<dbReference type="NCBIfam" id="TIGR00369">
    <property type="entry name" value="unchar_dom_1"/>
    <property type="match status" value="1"/>
</dbReference>
<evidence type="ECO:0000256" key="3">
    <source>
        <dbReference type="ARBA" id="ARBA00004632"/>
    </source>
</evidence>
<keyword evidence="8" id="KW-0276">Fatty acid metabolism</keyword>
<comment type="caution">
    <text evidence="25">The sequence shown here is derived from an EMBL/GenBank/DDBJ whole genome shotgun (WGS) entry which is preliminary data.</text>
</comment>
<comment type="catalytic activity">
    <reaction evidence="19">
        <text>octanoyl-CoA + H2O = octanoate + CoA + H(+)</text>
        <dbReference type="Rhea" id="RHEA:30143"/>
        <dbReference type="ChEBI" id="CHEBI:15377"/>
        <dbReference type="ChEBI" id="CHEBI:15378"/>
        <dbReference type="ChEBI" id="CHEBI:25646"/>
        <dbReference type="ChEBI" id="CHEBI:57287"/>
        <dbReference type="ChEBI" id="CHEBI:57386"/>
    </reaction>
    <physiologicalReaction direction="left-to-right" evidence="19">
        <dbReference type="Rhea" id="RHEA:30144"/>
    </physiologicalReaction>
</comment>
<dbReference type="GO" id="GO:0016289">
    <property type="term" value="F:acyl-CoA hydrolase activity"/>
    <property type="evidence" value="ECO:0007669"/>
    <property type="project" value="UniProtKB-ARBA"/>
</dbReference>
<evidence type="ECO:0000256" key="8">
    <source>
        <dbReference type="ARBA" id="ARBA00022832"/>
    </source>
</evidence>
<dbReference type="InterPro" id="IPR006683">
    <property type="entry name" value="Thioestr_dom"/>
</dbReference>
<comment type="catalytic activity">
    <reaction evidence="23">
        <text>tetradecanoyl-CoA + H2O = tetradecanoate + CoA + H(+)</text>
        <dbReference type="Rhea" id="RHEA:40119"/>
        <dbReference type="ChEBI" id="CHEBI:15377"/>
        <dbReference type="ChEBI" id="CHEBI:15378"/>
        <dbReference type="ChEBI" id="CHEBI:30807"/>
        <dbReference type="ChEBI" id="CHEBI:57287"/>
        <dbReference type="ChEBI" id="CHEBI:57385"/>
    </reaction>
    <physiologicalReaction direction="left-to-right" evidence="23">
        <dbReference type="Rhea" id="RHEA:40120"/>
    </physiologicalReaction>
</comment>
<evidence type="ECO:0000256" key="18">
    <source>
        <dbReference type="ARBA" id="ARBA00043210"/>
    </source>
</evidence>
<dbReference type="PANTHER" id="PTHR12418:SF19">
    <property type="entry name" value="ACYL-COENZYME A THIOESTERASE THEM4"/>
    <property type="match status" value="1"/>
</dbReference>
<evidence type="ECO:0000256" key="12">
    <source>
        <dbReference type="ARBA" id="ARBA00023273"/>
    </source>
</evidence>
<keyword evidence="4" id="KW-1003">Cell membrane</keyword>
<evidence type="ECO:0000259" key="24">
    <source>
        <dbReference type="Pfam" id="PF03061"/>
    </source>
</evidence>
<dbReference type="EC" id="3.1.2.2" evidence="16"/>
<dbReference type="Proteomes" id="UP000051861">
    <property type="component" value="Unassembled WGS sequence"/>
</dbReference>
<organism evidence="25 26">
    <name type="scientific">candidate division WOR-1 bacterium DG_54_3</name>
    <dbReference type="NCBI Taxonomy" id="1703775"/>
    <lineage>
        <taxon>Bacteria</taxon>
        <taxon>Bacillati</taxon>
        <taxon>Saganbacteria</taxon>
    </lineage>
</organism>
<dbReference type="GO" id="GO:0005737">
    <property type="term" value="C:cytoplasm"/>
    <property type="evidence" value="ECO:0007669"/>
    <property type="project" value="UniProtKB-SubCell"/>
</dbReference>
<feature type="domain" description="Thioesterase" evidence="24">
    <location>
        <begin position="53"/>
        <end position="126"/>
    </location>
</feature>
<evidence type="ECO:0000256" key="23">
    <source>
        <dbReference type="ARBA" id="ARBA00048180"/>
    </source>
</evidence>
<evidence type="ECO:0000313" key="26">
    <source>
        <dbReference type="Proteomes" id="UP000051861"/>
    </source>
</evidence>
<protein>
    <recommendedName>
        <fullName evidence="17">Acyl-coenzyme A thioesterase THEM4</fullName>
        <ecNumber evidence="16">3.1.2.2</ecNumber>
    </recommendedName>
    <alternativeName>
        <fullName evidence="18">Thioesterase superfamily member 4</fullName>
    </alternativeName>
</protein>
<dbReference type="Pfam" id="PF03061">
    <property type="entry name" value="4HBT"/>
    <property type="match status" value="1"/>
</dbReference>
<comment type="catalytic activity">
    <reaction evidence="21">
        <text>decanoyl-CoA + H2O = decanoate + CoA + H(+)</text>
        <dbReference type="Rhea" id="RHEA:40059"/>
        <dbReference type="ChEBI" id="CHEBI:15377"/>
        <dbReference type="ChEBI" id="CHEBI:15378"/>
        <dbReference type="ChEBI" id="CHEBI:27689"/>
        <dbReference type="ChEBI" id="CHEBI:57287"/>
        <dbReference type="ChEBI" id="CHEBI:61430"/>
    </reaction>
    <physiologicalReaction direction="left-to-right" evidence="21">
        <dbReference type="Rhea" id="RHEA:40060"/>
    </physiologicalReaction>
</comment>
<dbReference type="GO" id="GO:0006631">
    <property type="term" value="P:fatty acid metabolic process"/>
    <property type="evidence" value="ECO:0007669"/>
    <property type="project" value="UniProtKB-KW"/>
</dbReference>
<evidence type="ECO:0000313" key="25">
    <source>
        <dbReference type="EMBL" id="KPJ66817.1"/>
    </source>
</evidence>
<evidence type="ECO:0000256" key="4">
    <source>
        <dbReference type="ARBA" id="ARBA00022475"/>
    </source>
</evidence>
<evidence type="ECO:0000256" key="1">
    <source>
        <dbReference type="ARBA" id="ARBA00004170"/>
    </source>
</evidence>
<keyword evidence="10" id="KW-0443">Lipid metabolism</keyword>
<dbReference type="AlphaFoldDB" id="A0A0S7XWE2"/>
<evidence type="ECO:0000256" key="5">
    <source>
        <dbReference type="ARBA" id="ARBA00022490"/>
    </source>
</evidence>
<comment type="catalytic activity">
    <reaction evidence="13">
        <text>(5Z,8Z,11Z,14Z)-eicosatetraenoyl-CoA + H2O = (5Z,8Z,11Z,14Z)-eicosatetraenoate + CoA + H(+)</text>
        <dbReference type="Rhea" id="RHEA:40151"/>
        <dbReference type="ChEBI" id="CHEBI:15377"/>
        <dbReference type="ChEBI" id="CHEBI:15378"/>
        <dbReference type="ChEBI" id="CHEBI:32395"/>
        <dbReference type="ChEBI" id="CHEBI:57287"/>
        <dbReference type="ChEBI" id="CHEBI:57368"/>
    </reaction>
    <physiologicalReaction direction="left-to-right" evidence="13">
        <dbReference type="Rhea" id="RHEA:40152"/>
    </physiologicalReaction>
</comment>
<keyword evidence="11" id="KW-0472">Membrane</keyword>
<evidence type="ECO:0000256" key="14">
    <source>
        <dbReference type="ARBA" id="ARBA00037002"/>
    </source>
</evidence>
<evidence type="ECO:0000256" key="13">
    <source>
        <dbReference type="ARBA" id="ARBA00035852"/>
    </source>
</evidence>
<evidence type="ECO:0000256" key="22">
    <source>
        <dbReference type="ARBA" id="ARBA00048074"/>
    </source>
</evidence>
<comment type="subcellular location">
    <subcellularLocation>
        <location evidence="3">Cell projection</location>
        <location evidence="3">Ruffle membrane</location>
    </subcellularLocation>
    <subcellularLocation>
        <location evidence="2">Cytoplasm</location>
    </subcellularLocation>
    <subcellularLocation>
        <location evidence="1">Membrane</location>
        <topology evidence="1">Peripheral membrane protein</topology>
    </subcellularLocation>
</comment>
<keyword evidence="5" id="KW-0963">Cytoplasm</keyword>
<dbReference type="Gene3D" id="3.10.129.10">
    <property type="entry name" value="Hotdog Thioesterase"/>
    <property type="match status" value="1"/>
</dbReference>
<dbReference type="SUPFAM" id="SSF54637">
    <property type="entry name" value="Thioesterase/thiol ester dehydrase-isomerase"/>
    <property type="match status" value="1"/>
</dbReference>
<evidence type="ECO:0000256" key="2">
    <source>
        <dbReference type="ARBA" id="ARBA00004496"/>
    </source>
</evidence>
<evidence type="ECO:0000256" key="7">
    <source>
        <dbReference type="ARBA" id="ARBA00022801"/>
    </source>
</evidence>
<comment type="catalytic activity">
    <reaction evidence="22">
        <text>dodecanoyl-CoA + H2O = dodecanoate + CoA + H(+)</text>
        <dbReference type="Rhea" id="RHEA:30135"/>
        <dbReference type="ChEBI" id="CHEBI:15377"/>
        <dbReference type="ChEBI" id="CHEBI:15378"/>
        <dbReference type="ChEBI" id="CHEBI:18262"/>
        <dbReference type="ChEBI" id="CHEBI:57287"/>
        <dbReference type="ChEBI" id="CHEBI:57375"/>
    </reaction>
    <physiologicalReaction direction="left-to-right" evidence="22">
        <dbReference type="Rhea" id="RHEA:30136"/>
    </physiologicalReaction>
</comment>
<evidence type="ECO:0000256" key="6">
    <source>
        <dbReference type="ARBA" id="ARBA00022703"/>
    </source>
</evidence>
<evidence type="ECO:0000256" key="17">
    <source>
        <dbReference type="ARBA" id="ARBA00040123"/>
    </source>
</evidence>
<name>A0A0S7XWE2_UNCSA</name>
<evidence type="ECO:0000256" key="15">
    <source>
        <dbReference type="ARBA" id="ARBA00038456"/>
    </source>
</evidence>